<organism evidence="2 3">
    <name type="scientific">Rhizobium mesoamericanum STM3625</name>
    <dbReference type="NCBI Taxonomy" id="1211777"/>
    <lineage>
        <taxon>Bacteria</taxon>
        <taxon>Pseudomonadati</taxon>
        <taxon>Pseudomonadota</taxon>
        <taxon>Alphaproteobacteria</taxon>
        <taxon>Hyphomicrobiales</taxon>
        <taxon>Rhizobiaceae</taxon>
        <taxon>Rhizobium/Agrobacterium group</taxon>
        <taxon>Rhizobium</taxon>
    </lineage>
</organism>
<dbReference type="EMBL" id="CANI01000082">
    <property type="protein sequence ID" value="CCM80198.1"/>
    <property type="molecule type" value="Genomic_DNA"/>
</dbReference>
<evidence type="ECO:0000256" key="1">
    <source>
        <dbReference type="SAM" id="Phobius"/>
    </source>
</evidence>
<keyword evidence="1" id="KW-0472">Membrane</keyword>
<feature type="transmembrane region" description="Helical" evidence="1">
    <location>
        <begin position="52"/>
        <end position="72"/>
    </location>
</feature>
<accession>K0Q1F2</accession>
<keyword evidence="3" id="KW-1185">Reference proteome</keyword>
<dbReference type="STRING" id="1211777.BN77_p2190022"/>
<protein>
    <recommendedName>
        <fullName evidence="4">Transmembrane protein</fullName>
    </recommendedName>
</protein>
<gene>
    <name evidence="2" type="ORF">BN77_p2190022</name>
</gene>
<dbReference type="HOGENOM" id="CLU_2047845_0_0_5"/>
<evidence type="ECO:0000313" key="3">
    <source>
        <dbReference type="Proteomes" id="UP000009319"/>
    </source>
</evidence>
<evidence type="ECO:0008006" key="4">
    <source>
        <dbReference type="Google" id="ProtNLM"/>
    </source>
</evidence>
<keyword evidence="1" id="KW-1133">Transmembrane helix</keyword>
<dbReference type="AlphaFoldDB" id="K0Q1F2"/>
<keyword evidence="1" id="KW-0812">Transmembrane</keyword>
<dbReference type="RefSeq" id="WP_007539792.1">
    <property type="nucleotide sequence ID" value="NZ_HF536778.1"/>
</dbReference>
<proteinExistence type="predicted"/>
<evidence type="ECO:0000313" key="2">
    <source>
        <dbReference type="EMBL" id="CCM80198.1"/>
    </source>
</evidence>
<dbReference type="Proteomes" id="UP000009319">
    <property type="component" value="Unassembled WGS sequence"/>
</dbReference>
<reference evidence="2 3" key="1">
    <citation type="journal article" date="2013" name="Genome Announc.">
        <title>Draft Genome Sequence of Rhizobium mesoamericanum STM3625, a Nitrogen-Fixing Symbiont of Mimosa pudica Isolated in French Guiana (South America).</title>
        <authorList>
            <person name="Moulin L."/>
            <person name="Mornico D."/>
            <person name="Melkonian R."/>
            <person name="Klonowska A."/>
        </authorList>
    </citation>
    <scope>NUCLEOTIDE SEQUENCE [LARGE SCALE GENOMIC DNA]</scope>
    <source>
        <strain evidence="2 3">STM3625</strain>
    </source>
</reference>
<sequence>MAFDRMLVETMTPIWPLLDGEEKPMVITQVASSVTRAIAIAPFHIRLPVKSASLFLSFCIVFISVGAGGPLARNRRAERFYHLLQRFPGPVGSVVLLYRSMTLLAFYEQTPVAEKLLRTQALNRVKRLEYERHFSPK</sequence>
<dbReference type="eggNOG" id="ENOG5030PE4">
    <property type="taxonomic scope" value="Bacteria"/>
</dbReference>
<comment type="caution">
    <text evidence="2">The sequence shown here is derived from an EMBL/GenBank/DDBJ whole genome shotgun (WGS) entry which is preliminary data.</text>
</comment>
<name>K0Q1F2_9HYPH</name>